<accession>A0A814M5K7</accession>
<dbReference type="EMBL" id="CAJNOC010006244">
    <property type="protein sequence ID" value="CAF1073530.1"/>
    <property type="molecule type" value="Genomic_DNA"/>
</dbReference>
<name>A0A814M5K7_9BILA</name>
<keyword evidence="1" id="KW-0812">Transmembrane</keyword>
<dbReference type="Proteomes" id="UP000663879">
    <property type="component" value="Unassembled WGS sequence"/>
</dbReference>
<sequence>MAYRSKVETYSDHFNVFWREKYESLRTEYVRVSRDECFLMTKNKQCNGFPMDCQNEYFTFQSNPVPIFKWMSERTNESFSCTTSPKLITGNSPNDYLFNGKCKVSDRECHLHDSIIVWDAIIYHECPLYKISQETFTLQQNNDVIITNNNLAFQAIDSKEMCGLKVLSTLEGVYVSIKVNDLITNNRDNTTNIDEMKELLMAESDYKTVKDIEDKNELLLRECLDFKHILYLFSRLEDRYLTHYLSDGSKITLYTTMGTVQKVNYQPIRYIEDNTTRTGFLSQDGIIKSISDLIPCNKVIEYIQLPNVDKTIVRQRHQSFVASESQLNYFNIDYLSNKIKEPQLSHNSLLLDGIDLLSIFQEVVNHEMSAGTWCTHMSDTSNIRSKLVDTKVPIENTIYMWINYGFYFFIEISTFFLLLVTDNVKWQIVGLLKGGGKTQQEIAELVGVSQKFVSSIKKKHESTGQLSDLRRSGRARKLNFRDESFIFREIRKNPTLSYKNLAVDSMLSSQMLR</sequence>
<evidence type="ECO:0000313" key="3">
    <source>
        <dbReference type="Proteomes" id="UP000663879"/>
    </source>
</evidence>
<protein>
    <submittedName>
        <fullName evidence="2">Uncharacterized protein</fullName>
    </submittedName>
</protein>
<evidence type="ECO:0000256" key="1">
    <source>
        <dbReference type="SAM" id="Phobius"/>
    </source>
</evidence>
<feature type="transmembrane region" description="Helical" evidence="1">
    <location>
        <begin position="398"/>
        <end position="420"/>
    </location>
</feature>
<keyword evidence="1" id="KW-0472">Membrane</keyword>
<reference evidence="2" key="1">
    <citation type="submission" date="2021-02" db="EMBL/GenBank/DDBJ databases">
        <authorList>
            <person name="Nowell W R."/>
        </authorList>
    </citation>
    <scope>NUCLEOTIDE SEQUENCE</scope>
    <source>
        <strain evidence="2">Ploen Becks lab</strain>
    </source>
</reference>
<gene>
    <name evidence="2" type="ORF">OXX778_LOCUS19848</name>
</gene>
<proteinExistence type="predicted"/>
<dbReference type="AlphaFoldDB" id="A0A814M5K7"/>
<keyword evidence="3" id="KW-1185">Reference proteome</keyword>
<comment type="caution">
    <text evidence="2">The sequence shown here is derived from an EMBL/GenBank/DDBJ whole genome shotgun (WGS) entry which is preliminary data.</text>
</comment>
<dbReference type="OrthoDB" id="4843387at2759"/>
<organism evidence="2 3">
    <name type="scientific">Brachionus calyciflorus</name>
    <dbReference type="NCBI Taxonomy" id="104777"/>
    <lineage>
        <taxon>Eukaryota</taxon>
        <taxon>Metazoa</taxon>
        <taxon>Spiralia</taxon>
        <taxon>Gnathifera</taxon>
        <taxon>Rotifera</taxon>
        <taxon>Eurotatoria</taxon>
        <taxon>Monogononta</taxon>
        <taxon>Pseudotrocha</taxon>
        <taxon>Ploima</taxon>
        <taxon>Brachionidae</taxon>
        <taxon>Brachionus</taxon>
    </lineage>
</organism>
<evidence type="ECO:0000313" key="2">
    <source>
        <dbReference type="EMBL" id="CAF1073530.1"/>
    </source>
</evidence>
<keyword evidence="1" id="KW-1133">Transmembrane helix</keyword>
<dbReference type="SUPFAM" id="SSF46689">
    <property type="entry name" value="Homeodomain-like"/>
    <property type="match status" value="1"/>
</dbReference>
<dbReference type="InterPro" id="IPR009057">
    <property type="entry name" value="Homeodomain-like_sf"/>
</dbReference>